<protein>
    <submittedName>
        <fullName evidence="1">Membrane dipeptidase</fullName>
        <ecNumber evidence="1">3.4.13.-</ecNumber>
    </submittedName>
</protein>
<gene>
    <name evidence="1" type="ORF">RB614_29875</name>
</gene>
<dbReference type="InterPro" id="IPR032466">
    <property type="entry name" value="Metal_Hydrolase"/>
</dbReference>
<dbReference type="PANTHER" id="PTHR10443:SF12">
    <property type="entry name" value="DIPEPTIDASE"/>
    <property type="match status" value="1"/>
</dbReference>
<name>A0ABU0ZNX9_9ACTN</name>
<sequence length="334" mass="36183">MSAISFFDGHNDILSLTASRPNGWQMFGTSDSSFPINLRDGLSFGYAGGFFASYQRSEPGVALDQAPARQGAIAMMSDLIRIEAHSNGALEIVRSTDDLRRCVQTGTIAAIQHLEGAEAVDPDLHTLDLFYELGLRSIGPLWSRPNAFGYGVQTEPPNSVKAGRLGLTASGLNLVRACNRLGIMIDVSHMNEDGFWDVARTSDSPVVATHSNAQAIAPVARNLTDSQLDAIRDSDGLVGVSFYAGMLRPDGRADPNTPLDIAVKHIEHIAERLGLRHVGLGTDFGTATCSSEIHEVSQVPTLFETLRARGWSEPDLSALGIDNWIRILDLTWRK</sequence>
<dbReference type="InterPro" id="IPR008257">
    <property type="entry name" value="Pept_M19"/>
</dbReference>
<dbReference type="Proteomes" id="UP001230908">
    <property type="component" value="Unassembled WGS sequence"/>
</dbReference>
<keyword evidence="1" id="KW-0378">Hydrolase</keyword>
<dbReference type="InterPro" id="IPR000180">
    <property type="entry name" value="Dipep_AS"/>
</dbReference>
<evidence type="ECO:0000313" key="2">
    <source>
        <dbReference type="Proteomes" id="UP001230908"/>
    </source>
</evidence>
<accession>A0ABU0ZNX9</accession>
<dbReference type="Pfam" id="PF01244">
    <property type="entry name" value="Peptidase_M19"/>
    <property type="match status" value="1"/>
</dbReference>
<keyword evidence="1" id="KW-0645">Protease</keyword>
<keyword evidence="2" id="KW-1185">Reference proteome</keyword>
<reference evidence="1 2" key="1">
    <citation type="submission" date="2023-08" db="EMBL/GenBank/DDBJ databases">
        <title>Phytohabitans sansha sp. nov., isolated from marine sediment.</title>
        <authorList>
            <person name="Zhao Y."/>
            <person name="Yi K."/>
        </authorList>
    </citation>
    <scope>NUCLEOTIDE SEQUENCE [LARGE SCALE GENOMIC DNA]</scope>
    <source>
        <strain evidence="1 2">ZYX-F-186</strain>
    </source>
</reference>
<dbReference type="CDD" id="cd01301">
    <property type="entry name" value="rDP_like"/>
    <property type="match status" value="1"/>
</dbReference>
<dbReference type="Gene3D" id="3.20.20.140">
    <property type="entry name" value="Metal-dependent hydrolases"/>
    <property type="match status" value="1"/>
</dbReference>
<organism evidence="1 2">
    <name type="scientific">Phytohabitans maris</name>
    <dbReference type="NCBI Taxonomy" id="3071409"/>
    <lineage>
        <taxon>Bacteria</taxon>
        <taxon>Bacillati</taxon>
        <taxon>Actinomycetota</taxon>
        <taxon>Actinomycetes</taxon>
        <taxon>Micromonosporales</taxon>
        <taxon>Micromonosporaceae</taxon>
    </lineage>
</organism>
<dbReference type="EMBL" id="JAVHUY010000033">
    <property type="protein sequence ID" value="MDQ7908748.1"/>
    <property type="molecule type" value="Genomic_DNA"/>
</dbReference>
<dbReference type="PROSITE" id="PS00869">
    <property type="entry name" value="RENAL_DIPEPTIDASE_1"/>
    <property type="match status" value="1"/>
</dbReference>
<keyword evidence="1" id="KW-0224">Dipeptidase</keyword>
<proteinExistence type="predicted"/>
<dbReference type="RefSeq" id="WP_308716015.1">
    <property type="nucleotide sequence ID" value="NZ_JAVHUY010000033.1"/>
</dbReference>
<dbReference type="PANTHER" id="PTHR10443">
    <property type="entry name" value="MICROSOMAL DIPEPTIDASE"/>
    <property type="match status" value="1"/>
</dbReference>
<evidence type="ECO:0000313" key="1">
    <source>
        <dbReference type="EMBL" id="MDQ7908748.1"/>
    </source>
</evidence>
<dbReference type="EC" id="3.4.13.-" evidence="1"/>
<dbReference type="GO" id="GO:0016805">
    <property type="term" value="F:dipeptidase activity"/>
    <property type="evidence" value="ECO:0007669"/>
    <property type="project" value="UniProtKB-KW"/>
</dbReference>
<comment type="caution">
    <text evidence="1">The sequence shown here is derived from an EMBL/GenBank/DDBJ whole genome shotgun (WGS) entry which is preliminary data.</text>
</comment>
<dbReference type="SUPFAM" id="SSF51556">
    <property type="entry name" value="Metallo-dependent hydrolases"/>
    <property type="match status" value="1"/>
</dbReference>
<dbReference type="PROSITE" id="PS51365">
    <property type="entry name" value="RENAL_DIPEPTIDASE_2"/>
    <property type="match status" value="1"/>
</dbReference>